<sequence length="69" mass="7788">LWEYYVSTDTVGATLHCAELYDCPELKRNCIAFVAKEENVKKTVSTDGFLQLVQRIPSVIADLRKKLGV</sequence>
<reference evidence="3 4" key="1">
    <citation type="submission" date="2016-09" db="EMBL/GenBank/DDBJ databases">
        <title>The draft genome of Dichanthelium oligosanthes: A C3 panicoid grass species.</title>
        <authorList>
            <person name="Studer A.J."/>
            <person name="Schnable J.C."/>
            <person name="Brutnell T.P."/>
        </authorList>
    </citation>
    <scope>NUCLEOTIDE SEQUENCE [LARGE SCALE GENOMIC DNA]</scope>
    <source>
        <strain evidence="4">cv. Kellogg 1175</strain>
        <tissue evidence="3">Leaf</tissue>
    </source>
</reference>
<feature type="non-terminal residue" evidence="3">
    <location>
        <position position="1"/>
    </location>
</feature>
<accession>A0A1E5UXX0</accession>
<dbReference type="EMBL" id="LWDX02058995">
    <property type="protein sequence ID" value="OEL17707.1"/>
    <property type="molecule type" value="Genomic_DNA"/>
</dbReference>
<dbReference type="AlphaFoldDB" id="A0A1E5UXX0"/>
<protein>
    <recommendedName>
        <fullName evidence="2">BPM/SPOP BACK domain-containing protein</fullName>
    </recommendedName>
</protein>
<evidence type="ECO:0000313" key="4">
    <source>
        <dbReference type="Proteomes" id="UP000095767"/>
    </source>
</evidence>
<feature type="domain" description="BPM/SPOP BACK" evidence="2">
    <location>
        <begin position="10"/>
        <end position="63"/>
    </location>
</feature>
<comment type="caution">
    <text evidence="3">The sequence shown here is derived from an EMBL/GenBank/DDBJ whole genome shotgun (WGS) entry which is preliminary data.</text>
</comment>
<dbReference type="InterPro" id="IPR056423">
    <property type="entry name" value="BACK_BPM_SPOP"/>
</dbReference>
<name>A0A1E5UXX0_9POAL</name>
<dbReference type="Proteomes" id="UP000095767">
    <property type="component" value="Unassembled WGS sequence"/>
</dbReference>
<dbReference type="Pfam" id="PF24570">
    <property type="entry name" value="BACK_BPM_SPOP"/>
    <property type="match status" value="1"/>
</dbReference>
<gene>
    <name evidence="3" type="ORF">BAE44_0021274</name>
</gene>
<proteinExistence type="inferred from homology"/>
<evidence type="ECO:0000259" key="2">
    <source>
        <dbReference type="Pfam" id="PF24570"/>
    </source>
</evidence>
<evidence type="ECO:0000256" key="1">
    <source>
        <dbReference type="ARBA" id="ARBA00010846"/>
    </source>
</evidence>
<comment type="similarity">
    <text evidence="1">Belongs to the Tdpoz family.</text>
</comment>
<dbReference type="Gene3D" id="1.25.40.420">
    <property type="match status" value="1"/>
</dbReference>
<dbReference type="STRING" id="888268.A0A1E5UXX0"/>
<keyword evidence="4" id="KW-1185">Reference proteome</keyword>
<evidence type="ECO:0000313" key="3">
    <source>
        <dbReference type="EMBL" id="OEL17707.1"/>
    </source>
</evidence>
<dbReference type="OrthoDB" id="685261at2759"/>
<organism evidence="3 4">
    <name type="scientific">Dichanthelium oligosanthes</name>
    <dbReference type="NCBI Taxonomy" id="888268"/>
    <lineage>
        <taxon>Eukaryota</taxon>
        <taxon>Viridiplantae</taxon>
        <taxon>Streptophyta</taxon>
        <taxon>Embryophyta</taxon>
        <taxon>Tracheophyta</taxon>
        <taxon>Spermatophyta</taxon>
        <taxon>Magnoliopsida</taxon>
        <taxon>Liliopsida</taxon>
        <taxon>Poales</taxon>
        <taxon>Poaceae</taxon>
        <taxon>PACMAD clade</taxon>
        <taxon>Panicoideae</taxon>
        <taxon>Panicodae</taxon>
        <taxon>Paniceae</taxon>
        <taxon>Dichantheliinae</taxon>
        <taxon>Dichanthelium</taxon>
    </lineage>
</organism>